<reference evidence="3 4" key="1">
    <citation type="journal article" date="2018" name="Mycol. Prog.">
        <title>Coniella lustricola, a new species from submerged detritus.</title>
        <authorList>
            <person name="Raudabaugh D.B."/>
            <person name="Iturriaga T."/>
            <person name="Carver A."/>
            <person name="Mondo S."/>
            <person name="Pangilinan J."/>
            <person name="Lipzen A."/>
            <person name="He G."/>
            <person name="Amirebrahimi M."/>
            <person name="Grigoriev I.V."/>
            <person name="Miller A.N."/>
        </authorList>
    </citation>
    <scope>NUCLEOTIDE SEQUENCE [LARGE SCALE GENOMIC DNA]</scope>
    <source>
        <strain evidence="3 4">B22-T-1</strain>
    </source>
</reference>
<organism evidence="3 4">
    <name type="scientific">Coniella lustricola</name>
    <dbReference type="NCBI Taxonomy" id="2025994"/>
    <lineage>
        <taxon>Eukaryota</taxon>
        <taxon>Fungi</taxon>
        <taxon>Dikarya</taxon>
        <taxon>Ascomycota</taxon>
        <taxon>Pezizomycotina</taxon>
        <taxon>Sordariomycetes</taxon>
        <taxon>Sordariomycetidae</taxon>
        <taxon>Diaporthales</taxon>
        <taxon>Schizoparmaceae</taxon>
        <taxon>Coniella</taxon>
    </lineage>
</organism>
<dbReference type="InParanoid" id="A0A2T2ZY66"/>
<keyword evidence="2" id="KW-1133">Transmembrane helix</keyword>
<dbReference type="AlphaFoldDB" id="A0A2T2ZY66"/>
<evidence type="ECO:0000256" key="1">
    <source>
        <dbReference type="SAM" id="MobiDB-lite"/>
    </source>
</evidence>
<keyword evidence="4" id="KW-1185">Reference proteome</keyword>
<feature type="region of interest" description="Disordered" evidence="1">
    <location>
        <begin position="117"/>
        <end position="137"/>
    </location>
</feature>
<keyword evidence="2" id="KW-0812">Transmembrane</keyword>
<evidence type="ECO:0000313" key="3">
    <source>
        <dbReference type="EMBL" id="PSR79422.1"/>
    </source>
</evidence>
<keyword evidence="2" id="KW-0472">Membrane</keyword>
<feature type="transmembrane region" description="Helical" evidence="2">
    <location>
        <begin position="35"/>
        <end position="56"/>
    </location>
</feature>
<dbReference type="Proteomes" id="UP000241462">
    <property type="component" value="Unassembled WGS sequence"/>
</dbReference>
<sequence length="186" mass="21605">MILSIIYAINRHQLNHQRHCHCRLNALAHISTISVVVRTCLGTSPWPFLLFSFFFFKRKEKKRNTVDNGRRLNSRTNLYFVLYFFFLSLSPYAQGEEKKKGNERVFLSLSHTPMDHTHTYPSKNPSGPSQPSPAHQPIAHKNARFLSPCPMHTHTHTHIHTRGCEVKAARTFPPFLSLFFSIKHKQ</sequence>
<accession>A0A2T2ZY66</accession>
<proteinExistence type="predicted"/>
<evidence type="ECO:0000256" key="2">
    <source>
        <dbReference type="SAM" id="Phobius"/>
    </source>
</evidence>
<dbReference type="EMBL" id="KZ678566">
    <property type="protein sequence ID" value="PSR79422.1"/>
    <property type="molecule type" value="Genomic_DNA"/>
</dbReference>
<protein>
    <submittedName>
        <fullName evidence="3">Uncharacterized protein</fullName>
    </submittedName>
</protein>
<feature type="transmembrane region" description="Helical" evidence="2">
    <location>
        <begin position="77"/>
        <end position="93"/>
    </location>
</feature>
<name>A0A2T2ZY66_9PEZI</name>
<feature type="compositionally biased region" description="Polar residues" evidence="1">
    <location>
        <begin position="119"/>
        <end position="133"/>
    </location>
</feature>
<gene>
    <name evidence="3" type="ORF">BD289DRAFT_94625</name>
</gene>
<evidence type="ECO:0000313" key="4">
    <source>
        <dbReference type="Proteomes" id="UP000241462"/>
    </source>
</evidence>